<feature type="domain" description="FAD-binding PCMH-type" evidence="6">
    <location>
        <begin position="66"/>
        <end position="238"/>
    </location>
</feature>
<dbReference type="InterPro" id="IPR006094">
    <property type="entry name" value="Oxid_FAD_bind_N"/>
</dbReference>
<keyword evidence="8" id="KW-1185">Reference proteome</keyword>
<keyword evidence="4" id="KW-0560">Oxidoreductase</keyword>
<dbReference type="Gene3D" id="3.30.465.10">
    <property type="match status" value="1"/>
</dbReference>
<comment type="similarity">
    <text evidence="1">Belongs to the oxygen-dependent FAD-linked oxidoreductase family.</text>
</comment>
<evidence type="ECO:0000313" key="7">
    <source>
        <dbReference type="EMBL" id="VUC24032.1"/>
    </source>
</evidence>
<comment type="caution">
    <text evidence="7">The sequence shown here is derived from an EMBL/GenBank/DDBJ whole genome shotgun (WGS) entry which is preliminary data.</text>
</comment>
<dbReference type="InterPro" id="IPR036318">
    <property type="entry name" value="FAD-bd_PCMH-like_sf"/>
</dbReference>
<protein>
    <recommendedName>
        <fullName evidence="6">FAD-binding PCMH-type domain-containing protein</fullName>
    </recommendedName>
</protein>
<dbReference type="PROSITE" id="PS51387">
    <property type="entry name" value="FAD_PCMH"/>
    <property type="match status" value="1"/>
</dbReference>
<dbReference type="InterPro" id="IPR050416">
    <property type="entry name" value="FAD-linked_Oxidoreductase"/>
</dbReference>
<proteinExistence type="inferred from homology"/>
<gene>
    <name evidence="7" type="ORF">CLO192961_LOCUS132583</name>
</gene>
<keyword evidence="3" id="KW-0274">FAD</keyword>
<dbReference type="InterPro" id="IPR016169">
    <property type="entry name" value="FAD-bd_PCMH_sub2"/>
</dbReference>
<evidence type="ECO:0000256" key="5">
    <source>
        <dbReference type="SAM" id="SignalP"/>
    </source>
</evidence>
<evidence type="ECO:0000256" key="1">
    <source>
        <dbReference type="ARBA" id="ARBA00005466"/>
    </source>
</evidence>
<dbReference type="SUPFAM" id="SSF56176">
    <property type="entry name" value="FAD-binding/transporter-associated domain-like"/>
    <property type="match status" value="1"/>
</dbReference>
<dbReference type="InterPro" id="IPR016166">
    <property type="entry name" value="FAD-bd_PCMH"/>
</dbReference>
<dbReference type="Proteomes" id="UP000766486">
    <property type="component" value="Unassembled WGS sequence"/>
</dbReference>
<feature type="chain" id="PRO_5046015376" description="FAD-binding PCMH-type domain-containing protein" evidence="5">
    <location>
        <begin position="25"/>
        <end position="525"/>
    </location>
</feature>
<dbReference type="Pfam" id="PF01565">
    <property type="entry name" value="FAD_binding_4"/>
    <property type="match status" value="1"/>
</dbReference>
<feature type="signal peptide" evidence="5">
    <location>
        <begin position="1"/>
        <end position="24"/>
    </location>
</feature>
<keyword evidence="5" id="KW-0732">Signal</keyword>
<evidence type="ECO:0000313" key="8">
    <source>
        <dbReference type="Proteomes" id="UP000766486"/>
    </source>
</evidence>
<dbReference type="PANTHER" id="PTHR42973:SF13">
    <property type="entry name" value="FAD-BINDING PCMH-TYPE DOMAIN-CONTAINING PROTEIN"/>
    <property type="match status" value="1"/>
</dbReference>
<evidence type="ECO:0000256" key="3">
    <source>
        <dbReference type="ARBA" id="ARBA00022827"/>
    </source>
</evidence>
<keyword evidence="2" id="KW-0285">Flavoprotein</keyword>
<accession>A0ABY6TZW4</accession>
<organism evidence="7 8">
    <name type="scientific">Bionectria ochroleuca</name>
    <name type="common">Gliocladium roseum</name>
    <dbReference type="NCBI Taxonomy" id="29856"/>
    <lineage>
        <taxon>Eukaryota</taxon>
        <taxon>Fungi</taxon>
        <taxon>Dikarya</taxon>
        <taxon>Ascomycota</taxon>
        <taxon>Pezizomycotina</taxon>
        <taxon>Sordariomycetes</taxon>
        <taxon>Hypocreomycetidae</taxon>
        <taxon>Hypocreales</taxon>
        <taxon>Bionectriaceae</taxon>
        <taxon>Clonostachys</taxon>
    </lineage>
</organism>
<reference evidence="7 8" key="1">
    <citation type="submission" date="2019-06" db="EMBL/GenBank/DDBJ databases">
        <authorList>
            <person name="Broberg M."/>
        </authorList>
    </citation>
    <scope>NUCLEOTIDE SEQUENCE [LARGE SCALE GENOMIC DNA]</scope>
</reference>
<sequence>MSRKLLNLLSHLTVLGSFGQPGAAAPSSSTNQACEELSTTLADRVSYPLSLSYHSETTAYWSTILRELKPACVVLPESAEEVSKAVTILNKYPDVKFTAKSGGHDPNAGHATAQDGVLISLEKMSGATYDSSTNLASVKPGGEWNDVISSLNEHGVTIVGGRLGIVGVGGYLVQGGISFLSAQYGLAADNIVGWEIVAADGTIINVDANTQSELATALRGSGSQFGIVTKFTIKAHPIGKVWGGIRIYDASQTDKIFKTLHDFVPGSNNDTKAAIIVTNISAVASLNAFLIFYFYDGENPPTEGPFADFLTIPSLVSITGTQTYPELASTMTMNAVFISNVFQLKSNGVGASLINSRISFRTLTIPYVPEYPAMYSEISKKMTELSSDYFNNPLHLVSQCSVDFQPLPAAVGRQSEQNGGNAMGLTASDPDRVLLEFQCAWASKDDDDTLVSITRDLTAWIEARIPVWLEASSEAKDVYLPLFMNDAMADQNVTGSYRDYAKFKALQQEYDPIGTLRERTGGFKY</sequence>
<evidence type="ECO:0000256" key="4">
    <source>
        <dbReference type="ARBA" id="ARBA00023002"/>
    </source>
</evidence>
<evidence type="ECO:0000256" key="2">
    <source>
        <dbReference type="ARBA" id="ARBA00022630"/>
    </source>
</evidence>
<dbReference type="EMBL" id="CABFNS010000715">
    <property type="protein sequence ID" value="VUC24032.1"/>
    <property type="molecule type" value="Genomic_DNA"/>
</dbReference>
<evidence type="ECO:0000259" key="6">
    <source>
        <dbReference type="PROSITE" id="PS51387"/>
    </source>
</evidence>
<dbReference type="PANTHER" id="PTHR42973">
    <property type="entry name" value="BINDING OXIDOREDUCTASE, PUTATIVE (AFU_ORTHOLOGUE AFUA_1G17690)-RELATED"/>
    <property type="match status" value="1"/>
</dbReference>
<name>A0ABY6TZW4_BIOOC</name>